<proteinExistence type="predicted"/>
<dbReference type="EMBL" id="JAPDGR010001802">
    <property type="protein sequence ID" value="KAJ2979480.1"/>
    <property type="molecule type" value="Genomic_DNA"/>
</dbReference>
<comment type="caution">
    <text evidence="1">The sequence shown here is derived from an EMBL/GenBank/DDBJ whole genome shotgun (WGS) entry which is preliminary data.</text>
</comment>
<sequence length="1008" mass="112226">MSQIQQTSRTDISSLPPFVPRIHPKYLASTDGGSVARQPSSEPIFRRKSGSVPRSDASVPFGLSGNVLGDFVKFLVDILIEKTGCYVWARRAPPNHKRPVLEETFSRLLESYALGLEAAPPRNSKFAPGFAQVVADIVRYCKADISKDFWTRVPPAGSVPSLQTYHYLDDFFKKYLVRSHDIEAPDTSQLDSDSVAKEPSRSLEGFDGHEEKGRAIKLARPTLTQGEAFGTLVTVIRRKFYQDDLFTMRQIERQLKDCLCQDPKSSGEISVLFELDWKPSEFFESQFEGRIPRIGTLVTLTGSAFYAQATTCAEYLRRTWPATWELFLSSLQSVLDSKVMPVASNNSPDHSSEIINEYKICFAIRKDKMLSVMVQGPLKTIIEVAQQLSWISAALSSSPFKGEMAYCRVDMDTRRANMPGAPRQIGISRDFFVLGSVETPCWLQLFSNATVVQGFPIPQRLGETGLEISIELMAAITGASHAVEYSGGVVMKGFSSMFIPIKRDEEINTVQWHLVSSQNKETRLSYQEGVSHCPNRILLAEFDLQLLQTTRAIVGWCRTVETVLGRECINYENIDYSMAGEVTRSLKIKNAAVGFQQFGLAQIEFTLGPKDGSCHFQRQGPYKRIINAAGKTYVVLFDTGERLGWLVPASGVLLHIASHRSRLNQMASFRRGASFEEQLLVNESVDLFNDGKYSFKDMITQVWSKLEVLVDQRVSVSTSSGFIVPKSLRDSLVGYEFKAIVEDRSPLRVKEFAVENTSGGWPSLVRDIDALVLFASGFEDLIRPADVSSGLCHMWKTVPKGKDYLATTVQTLNDLYDVAGCRLNKQYLTSSHLQWHRGDSVLFEDCCKPGDLECRCSRLQQIVAKNSRRNVVPPGPLTNEGGIIFGRSSTWLRDRRKTVPSTASKSGLYSQPNIPLSAQYDGSEEGNTASPSLDGATPIAVSIHTNLLTSISEISQPDDDASEGKHENIEAQYYGAPLKGRSIDQDLEQDVSQLLNLPTPHKQPQQVQ</sequence>
<organism evidence="1 2">
    <name type="scientific">Xylaria curta</name>
    <dbReference type="NCBI Taxonomy" id="42375"/>
    <lineage>
        <taxon>Eukaryota</taxon>
        <taxon>Fungi</taxon>
        <taxon>Dikarya</taxon>
        <taxon>Ascomycota</taxon>
        <taxon>Pezizomycotina</taxon>
        <taxon>Sordariomycetes</taxon>
        <taxon>Xylariomycetidae</taxon>
        <taxon>Xylariales</taxon>
        <taxon>Xylariaceae</taxon>
        <taxon>Xylaria</taxon>
    </lineage>
</organism>
<keyword evidence="2" id="KW-1185">Reference proteome</keyword>
<evidence type="ECO:0000313" key="1">
    <source>
        <dbReference type="EMBL" id="KAJ2979480.1"/>
    </source>
</evidence>
<reference evidence="1" key="1">
    <citation type="submission" date="2022-10" db="EMBL/GenBank/DDBJ databases">
        <title>Genome Sequence of Xylaria curta.</title>
        <authorList>
            <person name="Buettner E."/>
        </authorList>
    </citation>
    <scope>NUCLEOTIDE SEQUENCE</scope>
    <source>
        <strain evidence="1">Babe10</strain>
    </source>
</reference>
<gene>
    <name evidence="1" type="ORF">NUW58_g7188</name>
</gene>
<accession>A0ACC1NKK6</accession>
<name>A0ACC1NKK6_9PEZI</name>
<dbReference type="Proteomes" id="UP001143856">
    <property type="component" value="Unassembled WGS sequence"/>
</dbReference>
<evidence type="ECO:0000313" key="2">
    <source>
        <dbReference type="Proteomes" id="UP001143856"/>
    </source>
</evidence>
<protein>
    <submittedName>
        <fullName evidence="1">Uncharacterized protein</fullName>
    </submittedName>
</protein>